<accession>A0A399EIN2</accession>
<dbReference type="Pfam" id="PF00842">
    <property type="entry name" value="Ala_racemase_C"/>
    <property type="match status" value="1"/>
</dbReference>
<feature type="binding site" evidence="4 6">
    <location>
        <position position="298"/>
    </location>
    <ligand>
        <name>substrate</name>
    </ligand>
</feature>
<dbReference type="SUPFAM" id="SSF51419">
    <property type="entry name" value="PLP-binding barrel"/>
    <property type="match status" value="1"/>
</dbReference>
<organism evidence="8 9">
    <name type="scientific">Calidithermus roseus</name>
    <dbReference type="NCBI Taxonomy" id="1644118"/>
    <lineage>
        <taxon>Bacteria</taxon>
        <taxon>Thermotogati</taxon>
        <taxon>Deinococcota</taxon>
        <taxon>Deinococci</taxon>
        <taxon>Thermales</taxon>
        <taxon>Thermaceae</taxon>
        <taxon>Calidithermus</taxon>
    </lineage>
</organism>
<gene>
    <name evidence="8" type="primary">alr1</name>
    <name evidence="8" type="ORF">Mrose_02819</name>
</gene>
<feature type="domain" description="Alanine racemase C-terminal" evidence="7">
    <location>
        <begin position="229"/>
        <end position="355"/>
    </location>
</feature>
<keyword evidence="3 4" id="KW-0413">Isomerase</keyword>
<dbReference type="CDD" id="cd00430">
    <property type="entry name" value="PLPDE_III_AR"/>
    <property type="match status" value="1"/>
</dbReference>
<sequence>MRPAWLEVDLDALAHNVALLRERVGGVRLIGVVKADAYGHGSVEIGRELVRLGVWGLAVATVGEGRRLRQAGITAPVLLLGGLHPSQAGEVLEAGLIPSLSSLEAAFALDQAARALGLRAQVQLKWDTGMGRVGFSWEEAAQVRRALEGLEGLEVGGHYSHFADAEANESWSRSQIAHFEAVREVWGPGYLYHLCNTAGILNYPEAAYDAVRPGISLYGLWPGVGLKPIARLLARPTLVKCLPPGRSIGYGGLYTTQGYEWIATLPVGYADGMPRLLYNRATVRLKGHNHPVVGRISMDQITVRIPERVGLDTVFEVVTPDFDPGSSLCGWAELTGTVSYEPAVRLAARLPRVYLRGGVEVARTEG</sequence>
<keyword evidence="2 4" id="KW-0663">Pyridoxal phosphate</keyword>
<dbReference type="HAMAP" id="MF_01201">
    <property type="entry name" value="Ala_racemase"/>
    <property type="match status" value="1"/>
</dbReference>
<dbReference type="UniPathway" id="UPA00042">
    <property type="reaction ID" value="UER00497"/>
</dbReference>
<dbReference type="GO" id="GO:0005829">
    <property type="term" value="C:cytosol"/>
    <property type="evidence" value="ECO:0007669"/>
    <property type="project" value="TreeGrafter"/>
</dbReference>
<dbReference type="PANTHER" id="PTHR30511:SF0">
    <property type="entry name" value="ALANINE RACEMASE, CATABOLIC-RELATED"/>
    <property type="match status" value="1"/>
</dbReference>
<evidence type="ECO:0000256" key="5">
    <source>
        <dbReference type="PIRSR" id="PIRSR600821-50"/>
    </source>
</evidence>
<keyword evidence="9" id="KW-1185">Reference proteome</keyword>
<evidence type="ECO:0000256" key="3">
    <source>
        <dbReference type="ARBA" id="ARBA00023235"/>
    </source>
</evidence>
<dbReference type="GO" id="GO:0008784">
    <property type="term" value="F:alanine racemase activity"/>
    <property type="evidence" value="ECO:0007669"/>
    <property type="project" value="UniProtKB-UniRule"/>
</dbReference>
<evidence type="ECO:0000256" key="2">
    <source>
        <dbReference type="ARBA" id="ARBA00022898"/>
    </source>
</evidence>
<evidence type="ECO:0000313" key="9">
    <source>
        <dbReference type="Proteomes" id="UP000265341"/>
    </source>
</evidence>
<dbReference type="InterPro" id="IPR009006">
    <property type="entry name" value="Ala_racemase/Decarboxylase_C"/>
</dbReference>
<feature type="modified residue" description="N6-(pyridoxal phosphate)lysine" evidence="4 5">
    <location>
        <position position="34"/>
    </location>
</feature>
<dbReference type="PROSITE" id="PS00395">
    <property type="entry name" value="ALANINE_RACEMASE"/>
    <property type="match status" value="1"/>
</dbReference>
<dbReference type="InterPro" id="IPR029066">
    <property type="entry name" value="PLP-binding_barrel"/>
</dbReference>
<comment type="pathway">
    <text evidence="4">Amino-acid biosynthesis; D-alanine biosynthesis; D-alanine from L-alanine: step 1/1.</text>
</comment>
<dbReference type="PRINTS" id="PR00992">
    <property type="entry name" value="ALARACEMASE"/>
</dbReference>
<dbReference type="InterPro" id="IPR000821">
    <property type="entry name" value="Ala_racemase"/>
</dbReference>
<dbReference type="SMART" id="SM01005">
    <property type="entry name" value="Ala_racemase_C"/>
    <property type="match status" value="1"/>
</dbReference>
<evidence type="ECO:0000256" key="4">
    <source>
        <dbReference type="HAMAP-Rule" id="MF_01201"/>
    </source>
</evidence>
<dbReference type="Pfam" id="PF01168">
    <property type="entry name" value="Ala_racemase_N"/>
    <property type="match status" value="1"/>
</dbReference>
<dbReference type="InterPro" id="IPR001608">
    <property type="entry name" value="Ala_racemase_N"/>
</dbReference>
<dbReference type="InterPro" id="IPR020622">
    <property type="entry name" value="Ala_racemase_pyridoxalP-BS"/>
</dbReference>
<comment type="caution">
    <text evidence="8">The sequence shown here is derived from an EMBL/GenBank/DDBJ whole genome shotgun (WGS) entry which is preliminary data.</text>
</comment>
<comment type="catalytic activity">
    <reaction evidence="4">
        <text>L-alanine = D-alanine</text>
        <dbReference type="Rhea" id="RHEA:20249"/>
        <dbReference type="ChEBI" id="CHEBI:57416"/>
        <dbReference type="ChEBI" id="CHEBI:57972"/>
        <dbReference type="EC" id="5.1.1.1"/>
    </reaction>
</comment>
<feature type="binding site" evidence="4 6">
    <location>
        <position position="132"/>
    </location>
    <ligand>
        <name>substrate</name>
    </ligand>
</feature>
<feature type="active site" description="Proton acceptor; specific for L-alanine" evidence="4">
    <location>
        <position position="250"/>
    </location>
</feature>
<comment type="function">
    <text evidence="4">Catalyzes the interconversion of L-alanine and D-alanine. May also act on other amino acids.</text>
</comment>
<dbReference type="PANTHER" id="PTHR30511">
    <property type="entry name" value="ALANINE RACEMASE"/>
    <property type="match status" value="1"/>
</dbReference>
<dbReference type="AlphaFoldDB" id="A0A399EIN2"/>
<comment type="cofactor">
    <cofactor evidence="1 4 5">
        <name>pyridoxal 5'-phosphate</name>
        <dbReference type="ChEBI" id="CHEBI:597326"/>
    </cofactor>
</comment>
<comment type="similarity">
    <text evidence="4">Belongs to the alanine racemase family.</text>
</comment>
<protein>
    <recommendedName>
        <fullName evidence="4">Alanine racemase</fullName>
        <ecNumber evidence="4">5.1.1.1</ecNumber>
    </recommendedName>
</protein>
<dbReference type="Proteomes" id="UP000265341">
    <property type="component" value="Unassembled WGS sequence"/>
</dbReference>
<dbReference type="Gene3D" id="3.20.20.10">
    <property type="entry name" value="Alanine racemase"/>
    <property type="match status" value="1"/>
</dbReference>
<dbReference type="FunFam" id="3.20.20.10:FF:000002">
    <property type="entry name" value="Alanine racemase"/>
    <property type="match status" value="1"/>
</dbReference>
<reference evidence="8 9" key="1">
    <citation type="submission" date="2018-08" db="EMBL/GenBank/DDBJ databases">
        <title>Meiothermus roseus NBRC 110900 genome sequencing project.</title>
        <authorList>
            <person name="Da Costa M.S."/>
            <person name="Albuquerque L."/>
            <person name="Raposo P."/>
            <person name="Froufe H.J.C."/>
            <person name="Barroso C.S."/>
            <person name="Egas C."/>
        </authorList>
    </citation>
    <scope>NUCLEOTIDE SEQUENCE [LARGE SCALE GENOMIC DNA]</scope>
    <source>
        <strain evidence="8 9">NBRC 110900</strain>
    </source>
</reference>
<evidence type="ECO:0000259" key="7">
    <source>
        <dbReference type="SMART" id="SM01005"/>
    </source>
</evidence>
<dbReference type="InterPro" id="IPR011079">
    <property type="entry name" value="Ala_racemase_C"/>
</dbReference>
<dbReference type="EMBL" id="QWLA01000065">
    <property type="protein sequence ID" value="RIH83985.1"/>
    <property type="molecule type" value="Genomic_DNA"/>
</dbReference>
<evidence type="ECO:0000256" key="1">
    <source>
        <dbReference type="ARBA" id="ARBA00001933"/>
    </source>
</evidence>
<dbReference type="EC" id="5.1.1.1" evidence="4"/>
<evidence type="ECO:0000313" key="8">
    <source>
        <dbReference type="EMBL" id="RIH83985.1"/>
    </source>
</evidence>
<evidence type="ECO:0000256" key="6">
    <source>
        <dbReference type="PIRSR" id="PIRSR600821-52"/>
    </source>
</evidence>
<dbReference type="Gene3D" id="2.40.37.10">
    <property type="entry name" value="Lyase, Ornithine Decarboxylase, Chain A, domain 1"/>
    <property type="match status" value="1"/>
</dbReference>
<dbReference type="GO" id="GO:0030632">
    <property type="term" value="P:D-alanine biosynthetic process"/>
    <property type="evidence" value="ECO:0007669"/>
    <property type="project" value="UniProtKB-UniRule"/>
</dbReference>
<feature type="active site" description="Proton acceptor; specific for D-alanine" evidence="4">
    <location>
        <position position="34"/>
    </location>
</feature>
<dbReference type="SUPFAM" id="SSF50621">
    <property type="entry name" value="Alanine racemase C-terminal domain-like"/>
    <property type="match status" value="1"/>
</dbReference>
<dbReference type="RefSeq" id="WP_119279337.1">
    <property type="nucleotide sequence ID" value="NZ_QWLA01000065.1"/>
</dbReference>
<dbReference type="NCBIfam" id="TIGR00492">
    <property type="entry name" value="alr"/>
    <property type="match status" value="1"/>
</dbReference>
<proteinExistence type="inferred from homology"/>
<name>A0A399EIN2_9DEIN</name>
<dbReference type="GO" id="GO:0030170">
    <property type="term" value="F:pyridoxal phosphate binding"/>
    <property type="evidence" value="ECO:0007669"/>
    <property type="project" value="UniProtKB-UniRule"/>
</dbReference>
<dbReference type="OrthoDB" id="9813814at2"/>